<accession>X1IT25</accession>
<dbReference type="Gene3D" id="3.40.390.30">
    <property type="entry name" value="Metalloproteases ('zincins'), catalytic domain"/>
    <property type="match status" value="1"/>
</dbReference>
<gene>
    <name evidence="1" type="ORF">S03H2_65290</name>
</gene>
<dbReference type="GO" id="GO:0004222">
    <property type="term" value="F:metalloendopeptidase activity"/>
    <property type="evidence" value="ECO:0007669"/>
    <property type="project" value="InterPro"/>
</dbReference>
<reference evidence="1" key="1">
    <citation type="journal article" date="2014" name="Front. Microbiol.">
        <title>High frequency of phylogenetically diverse reductive dehalogenase-homologous genes in deep subseafloor sedimentary metagenomes.</title>
        <authorList>
            <person name="Kawai M."/>
            <person name="Futagami T."/>
            <person name="Toyoda A."/>
            <person name="Takaki Y."/>
            <person name="Nishi S."/>
            <person name="Hori S."/>
            <person name="Arai W."/>
            <person name="Tsubouchi T."/>
            <person name="Morono Y."/>
            <person name="Uchiyama I."/>
            <person name="Ito T."/>
            <person name="Fujiyama A."/>
            <person name="Inagaki F."/>
            <person name="Takami H."/>
        </authorList>
    </citation>
    <scope>NUCLEOTIDE SEQUENCE</scope>
    <source>
        <strain evidence="1">Expedition CK06-06</strain>
    </source>
</reference>
<dbReference type="AlphaFoldDB" id="X1IT25"/>
<organism evidence="1">
    <name type="scientific">marine sediment metagenome</name>
    <dbReference type="NCBI Taxonomy" id="412755"/>
    <lineage>
        <taxon>unclassified sequences</taxon>
        <taxon>metagenomes</taxon>
        <taxon>ecological metagenomes</taxon>
    </lineage>
</organism>
<dbReference type="EMBL" id="BARU01042499">
    <property type="protein sequence ID" value="GAH85586.1"/>
    <property type="molecule type" value="Genomic_DNA"/>
</dbReference>
<protein>
    <submittedName>
        <fullName evidence="1">Uncharacterized protein</fullName>
    </submittedName>
</protein>
<feature type="non-terminal residue" evidence="1">
    <location>
        <position position="57"/>
    </location>
</feature>
<name>X1IT25_9ZZZZ</name>
<proteinExistence type="predicted"/>
<comment type="caution">
    <text evidence="1">The sequence shown here is derived from an EMBL/GenBank/DDBJ whole genome shotgun (WGS) entry which is preliminary data.</text>
</comment>
<sequence length="57" mass="6703">MIEVNNLTTSEIDEDFVKKIADKLLKEELETSKYRNIELSVAFVGPGRMRKLNKKYR</sequence>
<evidence type="ECO:0000313" key="1">
    <source>
        <dbReference type="EMBL" id="GAH85586.1"/>
    </source>
</evidence>
<dbReference type="InterPro" id="IPR023091">
    <property type="entry name" value="MetalPrtase_cat_dom_sf_prd"/>
</dbReference>